<name>A0ABY8QSW1_9MICO</name>
<dbReference type="InterPro" id="IPR036271">
    <property type="entry name" value="Tet_transcr_reg_TetR-rel_C_sf"/>
</dbReference>
<dbReference type="PANTHER" id="PTHR30055:SF148">
    <property type="entry name" value="TETR-FAMILY TRANSCRIPTIONAL REGULATOR"/>
    <property type="match status" value="1"/>
</dbReference>
<dbReference type="PROSITE" id="PS50977">
    <property type="entry name" value="HTH_TETR_2"/>
    <property type="match status" value="1"/>
</dbReference>
<evidence type="ECO:0000256" key="2">
    <source>
        <dbReference type="PROSITE-ProRule" id="PRU00335"/>
    </source>
</evidence>
<gene>
    <name evidence="4" type="ORF">LWF01_18265</name>
</gene>
<organism evidence="4 5">
    <name type="scientific">Saxibacter everestensis</name>
    <dbReference type="NCBI Taxonomy" id="2909229"/>
    <lineage>
        <taxon>Bacteria</taxon>
        <taxon>Bacillati</taxon>
        <taxon>Actinomycetota</taxon>
        <taxon>Actinomycetes</taxon>
        <taxon>Micrococcales</taxon>
        <taxon>Brevibacteriaceae</taxon>
        <taxon>Saxibacter</taxon>
    </lineage>
</organism>
<feature type="domain" description="HTH tetR-type" evidence="3">
    <location>
        <begin position="1"/>
        <end position="59"/>
    </location>
</feature>
<evidence type="ECO:0000259" key="3">
    <source>
        <dbReference type="PROSITE" id="PS50977"/>
    </source>
</evidence>
<dbReference type="InterPro" id="IPR041479">
    <property type="entry name" value="TetR_CgmR_C"/>
</dbReference>
<dbReference type="EMBL" id="CP090958">
    <property type="protein sequence ID" value="WGW12003.1"/>
    <property type="molecule type" value="Genomic_DNA"/>
</dbReference>
<dbReference type="Proteomes" id="UP001209083">
    <property type="component" value="Chromosome"/>
</dbReference>
<evidence type="ECO:0000313" key="4">
    <source>
        <dbReference type="EMBL" id="WGW12003.1"/>
    </source>
</evidence>
<dbReference type="InterPro" id="IPR009057">
    <property type="entry name" value="Homeodomain-like_sf"/>
</dbReference>
<proteinExistence type="predicted"/>
<dbReference type="InterPro" id="IPR001647">
    <property type="entry name" value="HTH_TetR"/>
</dbReference>
<dbReference type="SUPFAM" id="SSF48498">
    <property type="entry name" value="Tetracyclin repressor-like, C-terminal domain"/>
    <property type="match status" value="1"/>
</dbReference>
<sequence>MTSKTNILDAAIKVLRHGQTLTIDSVAREAGLTKPGVVHHFATKATLTLAVVDHVMDIWENDLLARASSEADAPTKLRAYVEFALTSPMDPSDLALFADARLRDELSEQWVRRLDPWFGTSIDHPAARAARFIADGAWFDRSLGIVDLTEAQLEDILAVAMRLINEGVQK</sequence>
<keyword evidence="5" id="KW-1185">Reference proteome</keyword>
<dbReference type="SUPFAM" id="SSF46689">
    <property type="entry name" value="Homeodomain-like"/>
    <property type="match status" value="1"/>
</dbReference>
<reference evidence="4 5" key="1">
    <citation type="submission" date="2023-05" db="EMBL/GenBank/DDBJ databases">
        <title>Lithophilousrod everest ZFBP1038 complete genpme.</title>
        <authorList>
            <person name="Tian M."/>
        </authorList>
    </citation>
    <scope>NUCLEOTIDE SEQUENCE [LARGE SCALE GENOMIC DNA]</scope>
    <source>
        <strain evidence="4 5">ZFBP1038</strain>
    </source>
</reference>
<keyword evidence="1 2" id="KW-0238">DNA-binding</keyword>
<dbReference type="InterPro" id="IPR050109">
    <property type="entry name" value="HTH-type_TetR-like_transc_reg"/>
</dbReference>
<dbReference type="Pfam" id="PF17937">
    <property type="entry name" value="TetR_C_28"/>
    <property type="match status" value="1"/>
</dbReference>
<evidence type="ECO:0000313" key="5">
    <source>
        <dbReference type="Proteomes" id="UP001209083"/>
    </source>
</evidence>
<dbReference type="RefSeq" id="WP_349638799.1">
    <property type="nucleotide sequence ID" value="NZ_CP090958.1"/>
</dbReference>
<feature type="DNA-binding region" description="H-T-H motif" evidence="2">
    <location>
        <begin position="22"/>
        <end position="41"/>
    </location>
</feature>
<dbReference type="PANTHER" id="PTHR30055">
    <property type="entry name" value="HTH-TYPE TRANSCRIPTIONAL REGULATOR RUTR"/>
    <property type="match status" value="1"/>
</dbReference>
<dbReference type="Pfam" id="PF00440">
    <property type="entry name" value="TetR_N"/>
    <property type="match status" value="1"/>
</dbReference>
<dbReference type="Gene3D" id="1.10.357.10">
    <property type="entry name" value="Tetracycline Repressor, domain 2"/>
    <property type="match status" value="1"/>
</dbReference>
<evidence type="ECO:0000256" key="1">
    <source>
        <dbReference type="ARBA" id="ARBA00023125"/>
    </source>
</evidence>
<protein>
    <submittedName>
        <fullName evidence="4">TetR/AcrR family transcriptional regulator</fullName>
    </submittedName>
</protein>
<accession>A0ABY8QSW1</accession>